<dbReference type="Pfam" id="PF13185">
    <property type="entry name" value="GAF_2"/>
    <property type="match status" value="1"/>
</dbReference>
<dbReference type="InterPro" id="IPR003018">
    <property type="entry name" value="GAF"/>
</dbReference>
<keyword evidence="4" id="KW-0804">Transcription</keyword>
<evidence type="ECO:0000313" key="6">
    <source>
        <dbReference type="EMBL" id="MBP2326979.1"/>
    </source>
</evidence>
<dbReference type="EMBL" id="JAGINW010000001">
    <property type="protein sequence ID" value="MBP2326979.1"/>
    <property type="molecule type" value="Genomic_DNA"/>
</dbReference>
<keyword evidence="2" id="KW-0418">Kinase</keyword>
<evidence type="ECO:0000256" key="3">
    <source>
        <dbReference type="ARBA" id="ARBA00023015"/>
    </source>
</evidence>
<dbReference type="Proteomes" id="UP001519332">
    <property type="component" value="Unassembled WGS sequence"/>
</dbReference>
<dbReference type="SMART" id="SM00065">
    <property type="entry name" value="GAF"/>
    <property type="match status" value="1"/>
</dbReference>
<keyword evidence="1" id="KW-0808">Transferase</keyword>
<name>A0ABS4TSK4_9PSEU</name>
<dbReference type="SUPFAM" id="SSF52172">
    <property type="entry name" value="CheY-like"/>
    <property type="match status" value="1"/>
</dbReference>
<evidence type="ECO:0000256" key="4">
    <source>
        <dbReference type="ARBA" id="ARBA00023163"/>
    </source>
</evidence>
<keyword evidence="7" id="KW-1185">Reference proteome</keyword>
<reference evidence="6 7" key="1">
    <citation type="submission" date="2021-03" db="EMBL/GenBank/DDBJ databases">
        <title>Sequencing the genomes of 1000 actinobacteria strains.</title>
        <authorList>
            <person name="Klenk H.-P."/>
        </authorList>
    </citation>
    <scope>NUCLEOTIDE SEQUENCE [LARGE SCALE GENOMIC DNA]</scope>
    <source>
        <strain evidence="6 7">DSM 46670</strain>
    </source>
</reference>
<feature type="domain" description="ANTAR" evidence="5">
    <location>
        <begin position="169"/>
        <end position="230"/>
    </location>
</feature>
<dbReference type="Gene3D" id="1.10.10.10">
    <property type="entry name" value="Winged helix-like DNA-binding domain superfamily/Winged helix DNA-binding domain"/>
    <property type="match status" value="1"/>
</dbReference>
<evidence type="ECO:0000256" key="1">
    <source>
        <dbReference type="ARBA" id="ARBA00022679"/>
    </source>
</evidence>
<evidence type="ECO:0000313" key="7">
    <source>
        <dbReference type="Proteomes" id="UP001519332"/>
    </source>
</evidence>
<dbReference type="InterPro" id="IPR012074">
    <property type="entry name" value="GAF_ANTAR"/>
</dbReference>
<dbReference type="InterPro" id="IPR011006">
    <property type="entry name" value="CheY-like_superfamily"/>
</dbReference>
<dbReference type="RefSeq" id="WP_209643984.1">
    <property type="nucleotide sequence ID" value="NZ_JAGINW010000001.1"/>
</dbReference>
<accession>A0ABS4TSK4</accession>
<proteinExistence type="predicted"/>
<dbReference type="Gene3D" id="3.30.450.40">
    <property type="match status" value="1"/>
</dbReference>
<keyword evidence="3" id="KW-0805">Transcription regulation</keyword>
<dbReference type="InterPro" id="IPR036388">
    <property type="entry name" value="WH-like_DNA-bd_sf"/>
</dbReference>
<dbReference type="InterPro" id="IPR005561">
    <property type="entry name" value="ANTAR"/>
</dbReference>
<gene>
    <name evidence="6" type="ORF">JOF56_007364</name>
</gene>
<dbReference type="SUPFAM" id="SSF55781">
    <property type="entry name" value="GAF domain-like"/>
    <property type="match status" value="1"/>
</dbReference>
<dbReference type="SMART" id="SM01012">
    <property type="entry name" value="ANTAR"/>
    <property type="match status" value="1"/>
</dbReference>
<dbReference type="Pfam" id="PF03861">
    <property type="entry name" value="ANTAR"/>
    <property type="match status" value="1"/>
</dbReference>
<dbReference type="PROSITE" id="PS50921">
    <property type="entry name" value="ANTAR"/>
    <property type="match status" value="1"/>
</dbReference>
<evidence type="ECO:0000259" key="5">
    <source>
        <dbReference type="PROSITE" id="PS50921"/>
    </source>
</evidence>
<evidence type="ECO:0000256" key="2">
    <source>
        <dbReference type="ARBA" id="ARBA00022777"/>
    </source>
</evidence>
<comment type="caution">
    <text evidence="6">The sequence shown here is derived from an EMBL/GenBank/DDBJ whole genome shotgun (WGS) entry which is preliminary data.</text>
</comment>
<dbReference type="PIRSF" id="PIRSF036625">
    <property type="entry name" value="GAF_ANTAR"/>
    <property type="match status" value="1"/>
</dbReference>
<dbReference type="InterPro" id="IPR029016">
    <property type="entry name" value="GAF-like_dom_sf"/>
</dbReference>
<organism evidence="6 7">
    <name type="scientific">Kibdelosporangium banguiense</name>
    <dbReference type="NCBI Taxonomy" id="1365924"/>
    <lineage>
        <taxon>Bacteria</taxon>
        <taxon>Bacillati</taxon>
        <taxon>Actinomycetota</taxon>
        <taxon>Actinomycetes</taxon>
        <taxon>Pseudonocardiales</taxon>
        <taxon>Pseudonocardiaceae</taxon>
        <taxon>Kibdelosporangium</taxon>
    </lineage>
</organism>
<protein>
    <submittedName>
        <fullName evidence="6">Transcriptional regulator with GAF, ATPase, and Fis domain</fullName>
    </submittedName>
</protein>
<sequence>MTRAGRSEDETRGTLAATLGEIARTLQAEPDVEATLAAIVKAAVDHIDGAERAGISLVEHGGRIRTVAPTDEVVTGIDDLQYRIRQGPCVDAITEHATYRTGDLAEESRRWPDLAPAAAEMGVRSMLSYRLFVTDTTLGALNLYATQRNAFSDQTEQDGRMFATHAAIALVGAQKQAHLHAALENRDIIGMAKGILMERHRVDPAQAFRILVEASQHANMKLHQVATLLVTDRNDL</sequence>